<evidence type="ECO:0000313" key="2">
    <source>
        <dbReference type="EMBL" id="KAL0440183.1"/>
    </source>
</evidence>
<dbReference type="Pfam" id="PF07727">
    <property type="entry name" value="RVT_2"/>
    <property type="match status" value="1"/>
</dbReference>
<reference evidence="2" key="1">
    <citation type="submission" date="2020-06" db="EMBL/GenBank/DDBJ databases">
        <authorList>
            <person name="Li T."/>
            <person name="Hu X."/>
            <person name="Zhang T."/>
            <person name="Song X."/>
            <person name="Zhang H."/>
            <person name="Dai N."/>
            <person name="Sheng W."/>
            <person name="Hou X."/>
            <person name="Wei L."/>
        </authorList>
    </citation>
    <scope>NUCLEOTIDE SEQUENCE</scope>
    <source>
        <strain evidence="2">KEN1</strain>
        <tissue evidence="2">Leaf</tissue>
    </source>
</reference>
<proteinExistence type="predicted"/>
<protein>
    <recommendedName>
        <fullName evidence="1">Reverse transcriptase Ty1/copia-type domain-containing protein</fullName>
    </recommendedName>
</protein>
<comment type="caution">
    <text evidence="2">The sequence shown here is derived from an EMBL/GenBank/DDBJ whole genome shotgun (WGS) entry which is preliminary data.</text>
</comment>
<dbReference type="AlphaFoldDB" id="A0AAW2WFG6"/>
<name>A0AAW2WFG6_9LAMI</name>
<dbReference type="InterPro" id="IPR013103">
    <property type="entry name" value="RVT_2"/>
</dbReference>
<feature type="domain" description="Reverse transcriptase Ty1/copia-type" evidence="1">
    <location>
        <begin position="36"/>
        <end position="214"/>
    </location>
</feature>
<reference evidence="2" key="2">
    <citation type="journal article" date="2024" name="Plant">
        <title>Genomic evolution and insights into agronomic trait innovations of Sesamum species.</title>
        <authorList>
            <person name="Miao H."/>
            <person name="Wang L."/>
            <person name="Qu L."/>
            <person name="Liu H."/>
            <person name="Sun Y."/>
            <person name="Le M."/>
            <person name="Wang Q."/>
            <person name="Wei S."/>
            <person name="Zheng Y."/>
            <person name="Lin W."/>
            <person name="Duan Y."/>
            <person name="Cao H."/>
            <person name="Xiong S."/>
            <person name="Wang X."/>
            <person name="Wei L."/>
            <person name="Li C."/>
            <person name="Ma Q."/>
            <person name="Ju M."/>
            <person name="Zhao R."/>
            <person name="Li G."/>
            <person name="Mu C."/>
            <person name="Tian Q."/>
            <person name="Mei H."/>
            <person name="Zhang T."/>
            <person name="Gao T."/>
            <person name="Zhang H."/>
        </authorList>
    </citation>
    <scope>NUCLEOTIDE SEQUENCE</scope>
    <source>
        <strain evidence="2">KEN1</strain>
    </source>
</reference>
<accession>A0AAW2WFG6</accession>
<sequence length="216" mass="25273">MGEVIHIELEKAMSDIDSGKWLEAMRSEMDSMSSNKRPGVDFKETYSPVAMIKSIWILLAISSYYDYEIWKMDVKRAFLNGFIEEEIYMDQPVDFIFIEKGQRLPEVGIFIFDEYIKSYDFVKNEFEPCIYKKVSGSSVVFLVPYADDILLIGNNIKMLGDTKAWLSMQFSMKDLGDASYILGVKIYKDRSRRILRMTQASYIEKVLKRFKMKNLK</sequence>
<dbReference type="EMBL" id="JACGWN010000008">
    <property type="protein sequence ID" value="KAL0440183.1"/>
    <property type="molecule type" value="Genomic_DNA"/>
</dbReference>
<gene>
    <name evidence="2" type="ORF">Slati_2501300</name>
</gene>
<evidence type="ECO:0000259" key="1">
    <source>
        <dbReference type="Pfam" id="PF07727"/>
    </source>
</evidence>
<organism evidence="2">
    <name type="scientific">Sesamum latifolium</name>
    <dbReference type="NCBI Taxonomy" id="2727402"/>
    <lineage>
        <taxon>Eukaryota</taxon>
        <taxon>Viridiplantae</taxon>
        <taxon>Streptophyta</taxon>
        <taxon>Embryophyta</taxon>
        <taxon>Tracheophyta</taxon>
        <taxon>Spermatophyta</taxon>
        <taxon>Magnoliopsida</taxon>
        <taxon>eudicotyledons</taxon>
        <taxon>Gunneridae</taxon>
        <taxon>Pentapetalae</taxon>
        <taxon>asterids</taxon>
        <taxon>lamiids</taxon>
        <taxon>Lamiales</taxon>
        <taxon>Pedaliaceae</taxon>
        <taxon>Sesamum</taxon>
    </lineage>
</organism>